<comment type="caution">
    <text evidence="1">The sequence shown here is derived from an EMBL/GenBank/DDBJ whole genome shotgun (WGS) entry which is preliminary data.</text>
</comment>
<keyword evidence="2" id="KW-1185">Reference proteome</keyword>
<evidence type="ECO:0000313" key="1">
    <source>
        <dbReference type="EMBL" id="MBB3121391.1"/>
    </source>
</evidence>
<sequence>MNASIVRACGMAAAGVCIGAVRADETPLVVQVVGHYNQSIGNSDAASEGSVRAALIEKRPALRTGELLEFVSGVIVTQHSGDGKANQYHPVEPRSFRLTLTRRF</sequence>
<dbReference type="AlphaFoldDB" id="A0A7W5BEG9"/>
<reference evidence="1 2" key="1">
    <citation type="submission" date="2020-08" db="EMBL/GenBank/DDBJ databases">
        <title>Genomic Encyclopedia of Type Strains, Phase III (KMG-III): the genomes of soil and plant-associated and newly described type strains.</title>
        <authorList>
            <person name="Whitman W."/>
        </authorList>
    </citation>
    <scope>NUCLEOTIDE SEQUENCE [LARGE SCALE GENOMIC DNA]</scope>
    <source>
        <strain evidence="1 2">CECT 8897</strain>
    </source>
</reference>
<proteinExistence type="predicted"/>
<name>A0A7W5BEG9_9BURK</name>
<gene>
    <name evidence="1" type="ORF">FHS03_004469</name>
</gene>
<accession>A0A7W5BEG9</accession>
<dbReference type="EMBL" id="JACHXD010000016">
    <property type="protein sequence ID" value="MBB3121391.1"/>
    <property type="molecule type" value="Genomic_DNA"/>
</dbReference>
<evidence type="ECO:0000313" key="2">
    <source>
        <dbReference type="Proteomes" id="UP000541535"/>
    </source>
</evidence>
<dbReference type="Proteomes" id="UP000541535">
    <property type="component" value="Unassembled WGS sequence"/>
</dbReference>
<protein>
    <submittedName>
        <fullName evidence="1">Uncharacterized protein</fullName>
    </submittedName>
</protein>
<organism evidence="1 2">
    <name type="scientific">Pseudoduganella violacea</name>
    <dbReference type="NCBI Taxonomy" id="1715466"/>
    <lineage>
        <taxon>Bacteria</taxon>
        <taxon>Pseudomonadati</taxon>
        <taxon>Pseudomonadota</taxon>
        <taxon>Betaproteobacteria</taxon>
        <taxon>Burkholderiales</taxon>
        <taxon>Oxalobacteraceae</taxon>
        <taxon>Telluria group</taxon>
        <taxon>Pseudoduganella</taxon>
    </lineage>
</organism>
<dbReference type="RefSeq" id="WP_221208230.1">
    <property type="nucleotide sequence ID" value="NZ_JACHXD010000016.1"/>
</dbReference>